<proteinExistence type="predicted"/>
<evidence type="ECO:0000259" key="2">
    <source>
        <dbReference type="PROSITE" id="PS50119"/>
    </source>
</evidence>
<keyword evidence="1" id="KW-0479">Metal-binding</keyword>
<accession>A0AAD1XHL2</accession>
<dbReference type="SUPFAM" id="SSF57845">
    <property type="entry name" value="B-box zinc-binding domain"/>
    <property type="match status" value="1"/>
</dbReference>
<reference evidence="3" key="1">
    <citation type="submission" date="2023-07" db="EMBL/GenBank/DDBJ databases">
        <authorList>
            <consortium name="AG Swart"/>
            <person name="Singh M."/>
            <person name="Singh A."/>
            <person name="Seah K."/>
            <person name="Emmerich C."/>
        </authorList>
    </citation>
    <scope>NUCLEOTIDE SEQUENCE</scope>
    <source>
        <strain evidence="3">DP1</strain>
    </source>
</reference>
<keyword evidence="1" id="KW-0862">Zinc</keyword>
<dbReference type="CDD" id="cd19756">
    <property type="entry name" value="Bbox2"/>
    <property type="match status" value="1"/>
</dbReference>
<comment type="caution">
    <text evidence="3">The sequence shown here is derived from an EMBL/GenBank/DDBJ whole genome shotgun (WGS) entry which is preliminary data.</text>
</comment>
<dbReference type="InterPro" id="IPR000315">
    <property type="entry name" value="Znf_B-box"/>
</dbReference>
<organism evidence="3 4">
    <name type="scientific">Euplotes crassus</name>
    <dbReference type="NCBI Taxonomy" id="5936"/>
    <lineage>
        <taxon>Eukaryota</taxon>
        <taxon>Sar</taxon>
        <taxon>Alveolata</taxon>
        <taxon>Ciliophora</taxon>
        <taxon>Intramacronucleata</taxon>
        <taxon>Spirotrichea</taxon>
        <taxon>Hypotrichia</taxon>
        <taxon>Euplotida</taxon>
        <taxon>Euplotidae</taxon>
        <taxon>Moneuplotes</taxon>
    </lineage>
</organism>
<keyword evidence="4" id="KW-1185">Reference proteome</keyword>
<feature type="domain" description="B box-type" evidence="2">
    <location>
        <begin position="87"/>
        <end position="128"/>
    </location>
</feature>
<name>A0AAD1XHL2_EUPCR</name>
<evidence type="ECO:0000313" key="3">
    <source>
        <dbReference type="EMBL" id="CAI2372839.1"/>
    </source>
</evidence>
<sequence>MGRMKPSASVPRCLIPKNYKFGKEQISSKEAIKKCLNRSKPLKRNKKETEKGMNCGAFLDQPFQQDIIEIYSSNEPASNERATNISQSLDFCGTHNKIGCIYCKTCSQILCTLCLCSASHSTHSFEEISTIIVKKRSELLKMHENLYAQCSKAEYHSGLRKEVRSIYVKQLQTLQGLIDKLQMIENSIQKSISEENLIISQTENKSEDIRNKILAQQEHLQSSTNLGSVTLMMREIEEECIEIQPGKYHTIGEFNIKLDTTLLKVTQIVTDGTEISISLSQEPDGKAYKLLINCPEVDTERFIAVEFPSMPSISVPSACTPPFTIAPLDLPSLVDLKMIVFRISQLNTLESARDLLKDF</sequence>
<dbReference type="PROSITE" id="PS50119">
    <property type="entry name" value="ZF_BBOX"/>
    <property type="match status" value="1"/>
</dbReference>
<keyword evidence="1" id="KW-0863">Zinc-finger</keyword>
<dbReference type="GO" id="GO:0008270">
    <property type="term" value="F:zinc ion binding"/>
    <property type="evidence" value="ECO:0007669"/>
    <property type="project" value="UniProtKB-KW"/>
</dbReference>
<protein>
    <recommendedName>
        <fullName evidence="2">B box-type domain-containing protein</fullName>
    </recommendedName>
</protein>
<dbReference type="Proteomes" id="UP001295684">
    <property type="component" value="Unassembled WGS sequence"/>
</dbReference>
<dbReference type="AlphaFoldDB" id="A0AAD1XHL2"/>
<dbReference type="EMBL" id="CAMPGE010014148">
    <property type="protein sequence ID" value="CAI2372839.1"/>
    <property type="molecule type" value="Genomic_DNA"/>
</dbReference>
<gene>
    <name evidence="3" type="ORF">ECRASSUSDP1_LOCUS14173</name>
</gene>
<dbReference type="Gene3D" id="3.30.160.60">
    <property type="entry name" value="Classic Zinc Finger"/>
    <property type="match status" value="1"/>
</dbReference>
<evidence type="ECO:0000313" key="4">
    <source>
        <dbReference type="Proteomes" id="UP001295684"/>
    </source>
</evidence>
<evidence type="ECO:0000256" key="1">
    <source>
        <dbReference type="PROSITE-ProRule" id="PRU00024"/>
    </source>
</evidence>